<dbReference type="Pfam" id="PF01435">
    <property type="entry name" value="Peptidase_M48"/>
    <property type="match status" value="1"/>
</dbReference>
<proteinExistence type="inferred from homology"/>
<feature type="transmembrane region" description="Helical" evidence="14">
    <location>
        <begin position="102"/>
        <end position="127"/>
    </location>
</feature>
<evidence type="ECO:0000256" key="13">
    <source>
        <dbReference type="RuleBase" id="RU003983"/>
    </source>
</evidence>
<dbReference type="InterPro" id="IPR027057">
    <property type="entry name" value="CAXX_Prtase_1"/>
</dbReference>
<feature type="transmembrane region" description="Helical" evidence="14">
    <location>
        <begin position="148"/>
        <end position="170"/>
    </location>
</feature>
<evidence type="ECO:0000256" key="7">
    <source>
        <dbReference type="ARBA" id="ARBA00022833"/>
    </source>
</evidence>
<keyword evidence="5 13" id="KW-0378">Hydrolase</keyword>
<feature type="transmembrane region" description="Helical" evidence="14">
    <location>
        <begin position="65"/>
        <end position="90"/>
    </location>
</feature>
<evidence type="ECO:0000256" key="10">
    <source>
        <dbReference type="ARBA" id="ARBA00023136"/>
    </source>
</evidence>
<evidence type="ECO:0000313" key="17">
    <source>
        <dbReference type="EMBL" id="PZX15315.1"/>
    </source>
</evidence>
<evidence type="ECO:0000256" key="8">
    <source>
        <dbReference type="ARBA" id="ARBA00022989"/>
    </source>
</evidence>
<evidence type="ECO:0000256" key="1">
    <source>
        <dbReference type="ARBA" id="ARBA00004477"/>
    </source>
</evidence>
<feature type="binding site" evidence="12">
    <location>
        <position position="280"/>
    </location>
    <ligand>
        <name>Zn(2+)</name>
        <dbReference type="ChEBI" id="CHEBI:29105"/>
        <note>catalytic</note>
    </ligand>
</feature>
<dbReference type="InterPro" id="IPR032456">
    <property type="entry name" value="Peptidase_M48_N"/>
</dbReference>
<reference evidence="17 18" key="1">
    <citation type="submission" date="2018-06" db="EMBL/GenBank/DDBJ databases">
        <title>Genomic Encyclopedia of Archaeal and Bacterial Type Strains, Phase II (KMG-II): from individual species to whole genera.</title>
        <authorList>
            <person name="Goeker M."/>
        </authorList>
    </citation>
    <scope>NUCLEOTIDE SEQUENCE [LARGE SCALE GENOMIC DNA]</scope>
    <source>
        <strain evidence="17 18">DSM 6779</strain>
    </source>
</reference>
<evidence type="ECO:0000256" key="6">
    <source>
        <dbReference type="ARBA" id="ARBA00022824"/>
    </source>
</evidence>
<protein>
    <submittedName>
        <fullName evidence="17">STE24 endopeptidase</fullName>
    </submittedName>
</protein>
<organism evidence="17 18">
    <name type="scientific">Breznakibacter xylanolyticus</name>
    <dbReference type="NCBI Taxonomy" id="990"/>
    <lineage>
        <taxon>Bacteria</taxon>
        <taxon>Pseudomonadati</taxon>
        <taxon>Bacteroidota</taxon>
        <taxon>Bacteroidia</taxon>
        <taxon>Marinilabiliales</taxon>
        <taxon>Marinilabiliaceae</taxon>
        <taxon>Breznakibacter</taxon>
    </lineage>
</organism>
<feature type="active site" evidence="11">
    <location>
        <position position="277"/>
    </location>
</feature>
<dbReference type="Proteomes" id="UP000249239">
    <property type="component" value="Unassembled WGS sequence"/>
</dbReference>
<keyword evidence="18" id="KW-1185">Reference proteome</keyword>
<dbReference type="GO" id="GO:0004222">
    <property type="term" value="F:metalloendopeptidase activity"/>
    <property type="evidence" value="ECO:0007669"/>
    <property type="project" value="InterPro"/>
</dbReference>
<evidence type="ECO:0000259" key="15">
    <source>
        <dbReference type="Pfam" id="PF01435"/>
    </source>
</evidence>
<evidence type="ECO:0000259" key="16">
    <source>
        <dbReference type="Pfam" id="PF16491"/>
    </source>
</evidence>
<evidence type="ECO:0000256" key="4">
    <source>
        <dbReference type="ARBA" id="ARBA00022723"/>
    </source>
</evidence>
<dbReference type="FunFam" id="3.30.2010.10:FF:000002">
    <property type="entry name" value="CAAX prenyl protease"/>
    <property type="match status" value="1"/>
</dbReference>
<keyword evidence="3 14" id="KW-0812">Transmembrane</keyword>
<feature type="domain" description="CAAX prenyl protease 1 N-terminal" evidence="16">
    <location>
        <begin position="34"/>
        <end position="203"/>
    </location>
</feature>
<keyword evidence="4 12" id="KW-0479">Metal-binding</keyword>
<dbReference type="Gene3D" id="3.30.2010.10">
    <property type="entry name" value="Metalloproteases ('zincins'), catalytic domain"/>
    <property type="match status" value="1"/>
</dbReference>
<dbReference type="AlphaFoldDB" id="A0A2W7N4N3"/>
<feature type="domain" description="Peptidase M48" evidence="15">
    <location>
        <begin position="206"/>
        <end position="408"/>
    </location>
</feature>
<evidence type="ECO:0000256" key="14">
    <source>
        <dbReference type="SAM" id="Phobius"/>
    </source>
</evidence>
<feature type="binding site" evidence="12">
    <location>
        <position position="276"/>
    </location>
    <ligand>
        <name>Zn(2+)</name>
        <dbReference type="ChEBI" id="CHEBI:29105"/>
        <note>catalytic</note>
    </ligand>
</feature>
<keyword evidence="2 13" id="KW-0645">Protease</keyword>
<comment type="subcellular location">
    <subcellularLocation>
        <location evidence="1">Endoplasmic reticulum membrane</location>
        <topology evidence="1">Multi-pass membrane protein</topology>
    </subcellularLocation>
</comment>
<dbReference type="Pfam" id="PF16491">
    <property type="entry name" value="Peptidase_M48_N"/>
    <property type="match status" value="1"/>
</dbReference>
<evidence type="ECO:0000256" key="2">
    <source>
        <dbReference type="ARBA" id="ARBA00022670"/>
    </source>
</evidence>
<dbReference type="PANTHER" id="PTHR10120">
    <property type="entry name" value="CAAX PRENYL PROTEASE 1"/>
    <property type="match status" value="1"/>
</dbReference>
<feature type="transmembrane region" description="Helical" evidence="14">
    <location>
        <begin position="287"/>
        <end position="310"/>
    </location>
</feature>
<feature type="active site" description="Proton donor" evidence="11">
    <location>
        <position position="358"/>
    </location>
</feature>
<evidence type="ECO:0000256" key="12">
    <source>
        <dbReference type="PIRSR" id="PIRSR627057-2"/>
    </source>
</evidence>
<dbReference type="GO" id="GO:0071586">
    <property type="term" value="P:CAAX-box protein processing"/>
    <property type="evidence" value="ECO:0007669"/>
    <property type="project" value="InterPro"/>
</dbReference>
<feature type="binding site" evidence="12">
    <location>
        <position position="354"/>
    </location>
    <ligand>
        <name>Zn(2+)</name>
        <dbReference type="ChEBI" id="CHEBI:29105"/>
        <note>catalytic</note>
    </ligand>
</feature>
<gene>
    <name evidence="17" type="ORF">LX69_02152</name>
</gene>
<comment type="caution">
    <text evidence="17">The sequence shown here is derived from an EMBL/GenBank/DDBJ whole genome shotgun (WGS) entry which is preliminary data.</text>
</comment>
<keyword evidence="10 14" id="KW-0472">Membrane</keyword>
<accession>A0A2W7N4N3</accession>
<keyword evidence="9 13" id="KW-0482">Metalloprotease</keyword>
<evidence type="ECO:0000313" key="18">
    <source>
        <dbReference type="Proteomes" id="UP000249239"/>
    </source>
</evidence>
<keyword evidence="6" id="KW-0256">Endoplasmic reticulum</keyword>
<comment type="similarity">
    <text evidence="13">Belongs to the peptidase M48 family.</text>
</comment>
<feature type="transmembrane region" description="Helical" evidence="14">
    <location>
        <begin position="322"/>
        <end position="345"/>
    </location>
</feature>
<name>A0A2W7N4N3_9BACT</name>
<dbReference type="EMBL" id="QKZK01000016">
    <property type="protein sequence ID" value="PZX15315.1"/>
    <property type="molecule type" value="Genomic_DNA"/>
</dbReference>
<keyword evidence="8 14" id="KW-1133">Transmembrane helix</keyword>
<evidence type="ECO:0000256" key="9">
    <source>
        <dbReference type="ARBA" id="ARBA00023049"/>
    </source>
</evidence>
<feature type="transmembrane region" description="Helical" evidence="14">
    <location>
        <begin position="6"/>
        <end position="24"/>
    </location>
</feature>
<sequence length="410" mass="46223">MMEQILFYLIIAFVVFEYATDLCLDWLNRRSWSHEVPEPIRDVYDADTFENHKRYRRVNFSFSQVSGAFSFVATLLVLSSGMLAMVDAWAASITLHPVGRGLLFFAIIGVAASFFNLPFSWYQTFVIEQRFGFNTTTRRTFITDLLKGALLSLLIGAPLMGGVMFLFEWLGEMFWVYAWLLISGFSVFMSMFYTSWILPMFNKQKPLDNGSLRDSIETFSLRSGFRLDNIYVMDGSKRSTKANAFFSGLGSRKRIVLYDTLIRDLTESEIVAVLSHEVGHYKLKHTLWGMLAGIAQTGVLLFLLSLFVTTPELTKALGGEGVQFHIGLVAFGLLFSPISLVIGLMTNGLSRRNEYAADRFAANHADGQALVSALKKLSVNSLGNPTPHPAYVWFHYSHPPLLQRIKALMS</sequence>
<dbReference type="InterPro" id="IPR001915">
    <property type="entry name" value="Peptidase_M48"/>
</dbReference>
<evidence type="ECO:0000256" key="5">
    <source>
        <dbReference type="ARBA" id="ARBA00022801"/>
    </source>
</evidence>
<feature type="transmembrane region" description="Helical" evidence="14">
    <location>
        <begin position="176"/>
        <end position="198"/>
    </location>
</feature>
<keyword evidence="7 12" id="KW-0862">Zinc</keyword>
<dbReference type="GO" id="GO:0046872">
    <property type="term" value="F:metal ion binding"/>
    <property type="evidence" value="ECO:0007669"/>
    <property type="project" value="UniProtKB-KW"/>
</dbReference>
<dbReference type="CDD" id="cd07343">
    <property type="entry name" value="M48A_Zmpste24p_like"/>
    <property type="match status" value="1"/>
</dbReference>
<evidence type="ECO:0000256" key="3">
    <source>
        <dbReference type="ARBA" id="ARBA00022692"/>
    </source>
</evidence>
<evidence type="ECO:0000256" key="11">
    <source>
        <dbReference type="PIRSR" id="PIRSR627057-1"/>
    </source>
</evidence>
<comment type="cofactor">
    <cofactor evidence="12 13">
        <name>Zn(2+)</name>
        <dbReference type="ChEBI" id="CHEBI:29105"/>
    </cofactor>
    <text evidence="12 13">Binds 1 zinc ion per subunit.</text>
</comment>